<name>A0A2T7EV33_9POAL</name>
<dbReference type="AlphaFoldDB" id="A0A2T7EV33"/>
<proteinExistence type="predicted"/>
<evidence type="ECO:0000313" key="2">
    <source>
        <dbReference type="Proteomes" id="UP000244336"/>
    </source>
</evidence>
<dbReference type="Proteomes" id="UP000244336">
    <property type="component" value="Chromosome 2"/>
</dbReference>
<organism evidence="1 2">
    <name type="scientific">Panicum hallii var. hallii</name>
    <dbReference type="NCBI Taxonomy" id="1504633"/>
    <lineage>
        <taxon>Eukaryota</taxon>
        <taxon>Viridiplantae</taxon>
        <taxon>Streptophyta</taxon>
        <taxon>Embryophyta</taxon>
        <taxon>Tracheophyta</taxon>
        <taxon>Spermatophyta</taxon>
        <taxon>Magnoliopsida</taxon>
        <taxon>Liliopsida</taxon>
        <taxon>Poales</taxon>
        <taxon>Poaceae</taxon>
        <taxon>PACMAD clade</taxon>
        <taxon>Panicoideae</taxon>
        <taxon>Panicodae</taxon>
        <taxon>Paniceae</taxon>
        <taxon>Panicinae</taxon>
        <taxon>Panicum</taxon>
        <taxon>Panicum sect. Panicum</taxon>
    </lineage>
</organism>
<evidence type="ECO:0000313" key="1">
    <source>
        <dbReference type="EMBL" id="PUZ71688.1"/>
    </source>
</evidence>
<gene>
    <name evidence="1" type="ORF">GQ55_2G333500</name>
</gene>
<protein>
    <submittedName>
        <fullName evidence="1">Uncharacterized protein</fullName>
    </submittedName>
</protein>
<reference evidence="1 2" key="1">
    <citation type="submission" date="2018-04" db="EMBL/GenBank/DDBJ databases">
        <title>WGS assembly of Panicum hallii var. hallii HAL2.</title>
        <authorList>
            <person name="Lovell J."/>
            <person name="Jenkins J."/>
            <person name="Lowry D."/>
            <person name="Mamidi S."/>
            <person name="Sreedasyam A."/>
            <person name="Weng X."/>
            <person name="Barry K."/>
            <person name="Bonette J."/>
            <person name="Campitelli B."/>
            <person name="Daum C."/>
            <person name="Gordon S."/>
            <person name="Gould B."/>
            <person name="Lipzen A."/>
            <person name="MacQueen A."/>
            <person name="Palacio-Mejia J."/>
            <person name="Plott C."/>
            <person name="Shakirov E."/>
            <person name="Shu S."/>
            <person name="Yoshinaga Y."/>
            <person name="Zane M."/>
            <person name="Rokhsar D."/>
            <person name="Grimwood J."/>
            <person name="Schmutz J."/>
            <person name="Juenger T."/>
        </authorList>
    </citation>
    <scope>NUCLEOTIDE SEQUENCE [LARGE SCALE GENOMIC DNA]</scope>
    <source>
        <strain evidence="2">cv. HAL2</strain>
    </source>
</reference>
<keyword evidence="2" id="KW-1185">Reference proteome</keyword>
<sequence>MIGPGSRLHPSMATTWSEVLYHSCCPPPSLLALQASSELLMILLLSPVSRWSNRPGDVTSYSSCATSCCALAVRFKPSAPSCRWISWRVLTLAPRVPTCVGADWATESGQMRCRMVKLLELSHSTV</sequence>
<dbReference type="EMBL" id="CM009750">
    <property type="protein sequence ID" value="PUZ71688.1"/>
    <property type="molecule type" value="Genomic_DNA"/>
</dbReference>
<dbReference type="Gramene" id="PUZ71688">
    <property type="protein sequence ID" value="PUZ71688"/>
    <property type="gene ID" value="GQ55_2G333500"/>
</dbReference>
<accession>A0A2T7EV33</accession>